<reference evidence="2" key="1">
    <citation type="submission" date="2020-05" db="EMBL/GenBank/DDBJ databases">
        <title>Phylogenomic resolution of chytrid fungi.</title>
        <authorList>
            <person name="Stajich J.E."/>
            <person name="Amses K."/>
            <person name="Simmons R."/>
            <person name="Seto K."/>
            <person name="Myers J."/>
            <person name="Bonds A."/>
            <person name="Quandt C.A."/>
            <person name="Barry K."/>
            <person name="Liu P."/>
            <person name="Grigoriev I."/>
            <person name="Longcore J.E."/>
            <person name="James T.Y."/>
        </authorList>
    </citation>
    <scope>NUCLEOTIDE SEQUENCE</scope>
    <source>
        <strain evidence="2">JEL0513</strain>
    </source>
</reference>
<dbReference type="SUPFAM" id="SSF48065">
    <property type="entry name" value="DBL homology domain (DH-domain)"/>
    <property type="match status" value="1"/>
</dbReference>
<accession>A0AAD5T159</accession>
<protein>
    <recommendedName>
        <fullName evidence="1">DH domain-containing protein</fullName>
    </recommendedName>
</protein>
<dbReference type="InterPro" id="IPR010481">
    <property type="entry name" value="Cdc24/Scd1_N"/>
</dbReference>
<dbReference type="Gene3D" id="1.25.40.20">
    <property type="entry name" value="Ankyrin repeat-containing domain"/>
    <property type="match status" value="3"/>
</dbReference>
<dbReference type="Pfam" id="PF00621">
    <property type="entry name" value="RhoGEF"/>
    <property type="match status" value="1"/>
</dbReference>
<comment type="caution">
    <text evidence="2">The sequence shown here is derived from an EMBL/GenBank/DDBJ whole genome shotgun (WGS) entry which is preliminary data.</text>
</comment>
<dbReference type="SUPFAM" id="SSF48403">
    <property type="entry name" value="Ankyrin repeat"/>
    <property type="match status" value="1"/>
</dbReference>
<dbReference type="InterPro" id="IPR002110">
    <property type="entry name" value="Ankyrin_rpt"/>
</dbReference>
<sequence>MSSRRVFALHLFSDVSFASLHFRLQFHQSKLASYWEFIENSNFKCKGYRVLPFAYQVAIFSEILIADDWTGNDSRDWEVEGFENHLMAPERWALPPRNSLKRMQMIYSDTYGFNPSVQENRAIRWAAIEGHVDTVSLLLCDIRVNSAACHSRALIDACELGHYKVAELLLLTNPNCDPGEFENSAIWKSAKAGHTEIVNLLLQDSRVDPTVFDQMPLKLAVQENHINIVRILLDDFRVDPAAQANWCIQNACELGRFEIAQLLLQHPNTDPRAANCNALQLAIHENHLQIVELLLQDGRSDPAVANNYCLRFSATDGNLSMVKMLIKDSRVSVSNRTIAAVINCGKSNCAQFLIEHKLSTSSPLQPPSKSLYQRCIDLLANLYSFPPLFEFFLSQNDLIPDLSHFHLHTIADPLNILWHTFKLGAPLCILYNELAFATTGKFLEPTSISAVTPGNYPKIPCKDNLYKFIAACTENNIPLAKEIGGISDLYKDNTHGFMKFLSLVEDIVNRIKFANNMPAPRKLPFTSTTPNVISSPLENRSRVLKEMIETERAYVFSMEQLKLYENELRTSRLFTKDTITLLVSNLDELLDFQRRFSVGMEVTVNLGVFEHRIGQLFILNEDAFAVYFRFCRNYQRASDFVRSQTEYLKIFGLIIDPSKIQSYLNKPVQRLMNYPIFLQRLINMSEPKIYPHMEELDEALQSIKRVISKLSEILKQDENALLKIDLAKKTKYMKKFNIDKFGDLLLTDEFSIVSNQNGNCILYLFEHVFICREKESSDGKRRTGTRSKYNKNSPFTDVNECWWVYVHSFVRIEDYSNAAIGLFQIRVFWRKADTEIVNCVLKGRDATQVTLWTHQLKKQVKVYRRTAGLAALGKYDQQTVGPALQALLNMDTMYTGPLINKKLLTGSNEQLGQSGAEYLYRT</sequence>
<dbReference type="GO" id="GO:0005737">
    <property type="term" value="C:cytoplasm"/>
    <property type="evidence" value="ECO:0007669"/>
    <property type="project" value="TreeGrafter"/>
</dbReference>
<gene>
    <name evidence="2" type="ORF">HK100_000427</name>
</gene>
<dbReference type="GO" id="GO:0005085">
    <property type="term" value="F:guanyl-nucleotide exchange factor activity"/>
    <property type="evidence" value="ECO:0007669"/>
    <property type="project" value="InterPro"/>
</dbReference>
<dbReference type="AlphaFoldDB" id="A0AAD5T159"/>
<dbReference type="PROSITE" id="PS50010">
    <property type="entry name" value="DH_2"/>
    <property type="match status" value="1"/>
</dbReference>
<evidence type="ECO:0000313" key="2">
    <source>
        <dbReference type="EMBL" id="KAJ3119199.1"/>
    </source>
</evidence>
<dbReference type="Proteomes" id="UP001211907">
    <property type="component" value="Unassembled WGS sequence"/>
</dbReference>
<dbReference type="GO" id="GO:0043332">
    <property type="term" value="C:mating projection tip"/>
    <property type="evidence" value="ECO:0007669"/>
    <property type="project" value="TreeGrafter"/>
</dbReference>
<dbReference type="InterPro" id="IPR053026">
    <property type="entry name" value="CDC42_GEF"/>
</dbReference>
<dbReference type="EMBL" id="JADGJH010001086">
    <property type="protein sequence ID" value="KAJ3119199.1"/>
    <property type="molecule type" value="Genomic_DNA"/>
</dbReference>
<dbReference type="Pfam" id="PF15411">
    <property type="entry name" value="PH_10"/>
    <property type="match status" value="1"/>
</dbReference>
<evidence type="ECO:0000313" key="3">
    <source>
        <dbReference type="Proteomes" id="UP001211907"/>
    </source>
</evidence>
<proteinExistence type="predicted"/>
<name>A0AAD5T159_9FUNG</name>
<dbReference type="InterPro" id="IPR035899">
    <property type="entry name" value="DBL_dom_sf"/>
</dbReference>
<dbReference type="Pfam" id="PF12796">
    <property type="entry name" value="Ank_2"/>
    <property type="match status" value="2"/>
</dbReference>
<dbReference type="GO" id="GO:0000935">
    <property type="term" value="C:division septum"/>
    <property type="evidence" value="ECO:0007669"/>
    <property type="project" value="TreeGrafter"/>
</dbReference>
<dbReference type="GO" id="GO:0005634">
    <property type="term" value="C:nucleus"/>
    <property type="evidence" value="ECO:0007669"/>
    <property type="project" value="TreeGrafter"/>
</dbReference>
<feature type="domain" description="DH" evidence="1">
    <location>
        <begin position="539"/>
        <end position="713"/>
    </location>
</feature>
<organism evidence="2 3">
    <name type="scientific">Physocladia obscura</name>
    <dbReference type="NCBI Taxonomy" id="109957"/>
    <lineage>
        <taxon>Eukaryota</taxon>
        <taxon>Fungi</taxon>
        <taxon>Fungi incertae sedis</taxon>
        <taxon>Chytridiomycota</taxon>
        <taxon>Chytridiomycota incertae sedis</taxon>
        <taxon>Chytridiomycetes</taxon>
        <taxon>Chytridiales</taxon>
        <taxon>Chytriomycetaceae</taxon>
        <taxon>Physocladia</taxon>
    </lineage>
</organism>
<dbReference type="PANTHER" id="PTHR47339">
    <property type="entry name" value="CELL DIVISION CONTROL PROTEIN 24"/>
    <property type="match status" value="1"/>
</dbReference>
<dbReference type="SMART" id="SM00248">
    <property type="entry name" value="ANK"/>
    <property type="match status" value="7"/>
</dbReference>
<keyword evidence="3" id="KW-1185">Reference proteome</keyword>
<dbReference type="InterPro" id="IPR036770">
    <property type="entry name" value="Ankyrin_rpt-contain_sf"/>
</dbReference>
<dbReference type="SMART" id="SM00325">
    <property type="entry name" value="RhoGEF"/>
    <property type="match status" value="1"/>
</dbReference>
<evidence type="ECO:0000259" key="1">
    <source>
        <dbReference type="PROSITE" id="PS50010"/>
    </source>
</evidence>
<dbReference type="InterPro" id="IPR000219">
    <property type="entry name" value="DH_dom"/>
</dbReference>
<dbReference type="GO" id="GO:0030010">
    <property type="term" value="P:establishment of cell polarity"/>
    <property type="evidence" value="ECO:0007669"/>
    <property type="project" value="TreeGrafter"/>
</dbReference>
<dbReference type="CDD" id="cd00160">
    <property type="entry name" value="RhoGEF"/>
    <property type="match status" value="1"/>
</dbReference>
<dbReference type="Pfam" id="PF06395">
    <property type="entry name" value="CDC24"/>
    <property type="match status" value="1"/>
</dbReference>
<dbReference type="PANTHER" id="PTHR47339:SF1">
    <property type="entry name" value="CELL DIVISION CONTROL PROTEIN 24"/>
    <property type="match status" value="1"/>
</dbReference>
<dbReference type="Gene3D" id="1.20.900.10">
    <property type="entry name" value="Dbl homology (DH) domain"/>
    <property type="match status" value="1"/>
</dbReference>
<dbReference type="GO" id="GO:0031106">
    <property type="term" value="P:septin ring organization"/>
    <property type="evidence" value="ECO:0007669"/>
    <property type="project" value="TreeGrafter"/>
</dbReference>